<dbReference type="Proteomes" id="UP000790787">
    <property type="component" value="Chromosome 21"/>
</dbReference>
<evidence type="ECO:0000313" key="1">
    <source>
        <dbReference type="Proteomes" id="UP000790787"/>
    </source>
</evidence>
<name>A0AC58TKU5_TOBAC</name>
<keyword evidence="1" id="KW-1185">Reference proteome</keyword>
<organism evidence="1 2">
    <name type="scientific">Nicotiana tabacum</name>
    <name type="common">Common tobacco</name>
    <dbReference type="NCBI Taxonomy" id="4097"/>
    <lineage>
        <taxon>Eukaryota</taxon>
        <taxon>Viridiplantae</taxon>
        <taxon>Streptophyta</taxon>
        <taxon>Embryophyta</taxon>
        <taxon>Tracheophyta</taxon>
        <taxon>Spermatophyta</taxon>
        <taxon>Magnoliopsida</taxon>
        <taxon>eudicotyledons</taxon>
        <taxon>Gunneridae</taxon>
        <taxon>Pentapetalae</taxon>
        <taxon>asterids</taxon>
        <taxon>lamiids</taxon>
        <taxon>Solanales</taxon>
        <taxon>Solanaceae</taxon>
        <taxon>Nicotianoideae</taxon>
        <taxon>Nicotianeae</taxon>
        <taxon>Nicotiana</taxon>
    </lineage>
</organism>
<accession>A0AC58TKU5</accession>
<protein>
    <submittedName>
        <fullName evidence="2">Uncharacterized protein LOC142175169</fullName>
    </submittedName>
</protein>
<reference evidence="1" key="1">
    <citation type="journal article" date="2014" name="Nat. Commun.">
        <title>The tobacco genome sequence and its comparison with those of tomato and potato.</title>
        <authorList>
            <person name="Sierro N."/>
            <person name="Battey J.N."/>
            <person name="Ouadi S."/>
            <person name="Bakaher N."/>
            <person name="Bovet L."/>
            <person name="Willig A."/>
            <person name="Goepfert S."/>
            <person name="Peitsch M.C."/>
            <person name="Ivanov N.V."/>
        </authorList>
    </citation>
    <scope>NUCLEOTIDE SEQUENCE [LARGE SCALE GENOMIC DNA]</scope>
</reference>
<reference evidence="2" key="2">
    <citation type="submission" date="2025-08" db="UniProtKB">
        <authorList>
            <consortium name="RefSeq"/>
        </authorList>
    </citation>
    <scope>IDENTIFICATION</scope>
    <source>
        <tissue evidence="2">Leaf</tissue>
    </source>
</reference>
<dbReference type="RefSeq" id="XP_075097849.1">
    <property type="nucleotide sequence ID" value="XM_075241748.1"/>
</dbReference>
<sequence length="319" mass="37084">MGHSSLSQFNKLAAKDLVLSLPKVEFFSDRYMARPILEKTPYELLRGRKPNITHLISFGCKCFTHNNDKEALGLQDEDYDIELIGEEAPKEPEPQPKYGSIDHKEVDSDHEEREEERTTLTANQTDESVPTEHVPFVLFLGVQTRLSLRNLCALTTFLSQVEPKNIKEALKDPNWIIDMQEELNYFERSKVRHLVQRPKNRTNIGNRWVFRNKLDKQGDITRNKARLMVQGYNQEESIDYDETFAPVARTEAIRMLIAFAAHMEFTLYHMDVKGAFLNIYLKQEVFVKQPSRFESEEFPECVQVRQSPAWTRTGSKSLV</sequence>
<evidence type="ECO:0000313" key="2">
    <source>
        <dbReference type="RefSeq" id="XP_075097849.1"/>
    </source>
</evidence>
<gene>
    <name evidence="2" type="primary">LOC142175169</name>
</gene>
<proteinExistence type="predicted"/>